<proteinExistence type="predicted"/>
<name>A0A9D2GTS9_9BACT</name>
<dbReference type="Proteomes" id="UP000824176">
    <property type="component" value="Unassembled WGS sequence"/>
</dbReference>
<evidence type="ECO:0000313" key="1">
    <source>
        <dbReference type="EMBL" id="HIZ89913.1"/>
    </source>
</evidence>
<reference evidence="1" key="2">
    <citation type="submission" date="2021-04" db="EMBL/GenBank/DDBJ databases">
        <authorList>
            <person name="Gilroy R."/>
        </authorList>
    </citation>
    <scope>NUCLEOTIDE SEQUENCE</scope>
    <source>
        <strain evidence="1">ChiW4-1371</strain>
    </source>
</reference>
<dbReference type="AlphaFoldDB" id="A0A9D2GTS9"/>
<gene>
    <name evidence="1" type="ORF">H9804_08195</name>
</gene>
<evidence type="ECO:0000313" key="2">
    <source>
        <dbReference type="Proteomes" id="UP000824176"/>
    </source>
</evidence>
<reference evidence="1" key="1">
    <citation type="journal article" date="2021" name="PeerJ">
        <title>Extensive microbial diversity within the chicken gut microbiome revealed by metagenomics and culture.</title>
        <authorList>
            <person name="Gilroy R."/>
            <person name="Ravi A."/>
            <person name="Getino M."/>
            <person name="Pursley I."/>
            <person name="Horton D.L."/>
            <person name="Alikhan N.F."/>
            <person name="Baker D."/>
            <person name="Gharbi K."/>
            <person name="Hall N."/>
            <person name="Watson M."/>
            <person name="Adriaenssens E.M."/>
            <person name="Foster-Nyarko E."/>
            <person name="Jarju S."/>
            <person name="Secka A."/>
            <person name="Antonio M."/>
            <person name="Oren A."/>
            <person name="Chaudhuri R.R."/>
            <person name="La Ragione R."/>
            <person name="Hildebrand F."/>
            <person name="Pallen M.J."/>
        </authorList>
    </citation>
    <scope>NUCLEOTIDE SEQUENCE</scope>
    <source>
        <strain evidence="1">ChiW4-1371</strain>
    </source>
</reference>
<dbReference type="EMBL" id="DXAQ01000124">
    <property type="protein sequence ID" value="HIZ89913.1"/>
    <property type="molecule type" value="Genomic_DNA"/>
</dbReference>
<protein>
    <submittedName>
        <fullName evidence="1">Uncharacterized protein</fullName>
    </submittedName>
</protein>
<organism evidence="1 2">
    <name type="scientific">Candidatus Mucispirillum faecigallinarum</name>
    <dbReference type="NCBI Taxonomy" id="2838699"/>
    <lineage>
        <taxon>Bacteria</taxon>
        <taxon>Pseudomonadati</taxon>
        <taxon>Deferribacterota</taxon>
        <taxon>Deferribacteres</taxon>
        <taxon>Deferribacterales</taxon>
        <taxon>Mucispirillaceae</taxon>
        <taxon>Mucispirillum</taxon>
    </lineage>
</organism>
<sequence>MKKSSHHSKNSTAKLYMPIGGMCNTISGEYIKDNQASSISGVIYNEENNTFQGSPVYEIVPSFSGRKFERLFNVEYNGKNALFGTYSGGIANITDNKDYAVESNITPTDIIYNQDGLYISSSTNVYHLNNSGEISKITFSFTPYMWQRISTRLSTHTLANSVFYYGNKIYFSDNRGTGYMSPDGKEVKILNPNLKLLEFHICGSTLFAVDFYDIYTISGDEISLYLNIAYLGLRVKISAVLGYKLLILNYETKYEIIEINTLNQAVTRYPVSTLKGLGTYGEKHLRVVNNQIYMLINETDETFSSIKSSLYKLRFSVNQYLVDSVLFLNFTSNNCLLDIFYIGSKLFCYYTLYNSASNNVQFMELYEYNNGNLVYLNFSNKPANITSAIQIAVNGNRVYASNTYGIYYIDILPSDENIPCLLVQNGRLIVPQGSSLYFSGAGDFFNWSWNTDSDALFIEIGYKEGGKIIYAALVLDSIIVFKDNGSIYRLSGSYPYWTVSKLGEIDKLTTRAIVYGSEIIFGSLCAVKKIGVTEYYGDFFLSDYQQNLHDKNMQDVSLSLERNTIVFINDEYIFEYNNILKGFSIYQNNTDKLIQIIEIYNSDNTYSSYGLGENGLLYKADKNKLNDINVKYKEIKSNQNILVKAITIYTKELLQDETFTLNLGEYSNNFILKAGKTYHKYFITKRLNKLQAEISHNGRFFIDNIFIEYSTIGE</sequence>
<comment type="caution">
    <text evidence="1">The sequence shown here is derived from an EMBL/GenBank/DDBJ whole genome shotgun (WGS) entry which is preliminary data.</text>
</comment>
<accession>A0A9D2GTS9</accession>